<dbReference type="Gene3D" id="3.40.190.10">
    <property type="entry name" value="Periplasmic binding protein-like II"/>
    <property type="match status" value="1"/>
</dbReference>
<feature type="transmembrane region" description="Helical" evidence="9">
    <location>
        <begin position="540"/>
        <end position="557"/>
    </location>
</feature>
<dbReference type="PANTHER" id="PTHR42643:SF37">
    <property type="entry name" value="IONOTROPIC RECEPTOR 11A-RELATED"/>
    <property type="match status" value="1"/>
</dbReference>
<feature type="transmembrane region" description="Helical" evidence="9">
    <location>
        <begin position="398"/>
        <end position="414"/>
    </location>
</feature>
<keyword evidence="3" id="KW-1003">Cell membrane</keyword>
<evidence type="ECO:0000259" key="11">
    <source>
        <dbReference type="Pfam" id="PF24061"/>
    </source>
</evidence>
<feature type="domain" description="Ionotropic glutamate receptor C-terminal" evidence="10">
    <location>
        <begin position="359"/>
        <end position="609"/>
    </location>
</feature>
<feature type="transmembrane region" description="Helical" evidence="9">
    <location>
        <begin position="357"/>
        <end position="377"/>
    </location>
</feature>
<evidence type="ECO:0000256" key="3">
    <source>
        <dbReference type="ARBA" id="ARBA00022475"/>
    </source>
</evidence>
<dbReference type="KEGG" id="scac:106092343"/>
<evidence type="ECO:0008006" key="14">
    <source>
        <dbReference type="Google" id="ProtNLM"/>
    </source>
</evidence>
<dbReference type="Pfam" id="PF24061">
    <property type="entry name" value="LBD_receptor"/>
    <property type="match status" value="1"/>
</dbReference>
<dbReference type="PANTHER" id="PTHR42643">
    <property type="entry name" value="IONOTROPIC RECEPTOR 20A-RELATED"/>
    <property type="match status" value="1"/>
</dbReference>
<evidence type="ECO:0000256" key="8">
    <source>
        <dbReference type="ARBA" id="ARBA00023180"/>
    </source>
</evidence>
<keyword evidence="7" id="KW-0675">Receptor</keyword>
<dbReference type="OrthoDB" id="8050636at2759"/>
<comment type="subcellular location">
    <subcellularLocation>
        <location evidence="1">Cell membrane</location>
        <topology evidence="1">Multi-pass membrane protein</topology>
    </subcellularLocation>
</comment>
<dbReference type="AlphaFoldDB" id="A0A1I8Q106"/>
<protein>
    <recommendedName>
        <fullName evidence="14">Ionotropic glutamate receptor L-glutamate and glycine-binding domain-containing protein</fullName>
    </recommendedName>
</protein>
<evidence type="ECO:0000256" key="5">
    <source>
        <dbReference type="ARBA" id="ARBA00022989"/>
    </source>
</evidence>
<keyword evidence="4 9" id="KW-0812">Transmembrane</keyword>
<dbReference type="Proteomes" id="UP000095300">
    <property type="component" value="Unassembled WGS sequence"/>
</dbReference>
<evidence type="ECO:0000256" key="4">
    <source>
        <dbReference type="ARBA" id="ARBA00022692"/>
    </source>
</evidence>
<dbReference type="VEuPathDB" id="VectorBase:SCAU012873"/>
<dbReference type="GO" id="GO:0005886">
    <property type="term" value="C:plasma membrane"/>
    <property type="evidence" value="ECO:0007669"/>
    <property type="project" value="UniProtKB-SubCell"/>
</dbReference>
<name>A0A1I8Q106_STOCA</name>
<keyword evidence="8" id="KW-0325">Glycoprotein</keyword>
<keyword evidence="6 9" id="KW-0472">Membrane</keyword>
<dbReference type="EnsemblMetazoa" id="SCAU012873-RA">
    <property type="protein sequence ID" value="SCAU012873-PA"/>
    <property type="gene ID" value="SCAU012873"/>
</dbReference>
<keyword evidence="5 9" id="KW-1133">Transmembrane helix</keyword>
<sequence length="640" mass="73813">MDLLFDSNLENNQTILNLRLILSLVWIIKKDFEVKSISPPTIGQYAINALSRQHQGDMIERILKIVQADGDIVIPCQTEGELHPLGILDIVEGTGAFQESHFRAYPRREKFIWFLDSLEAYKNLEKEILNPKHHYHHNGYFLLVYTGQEQDPMPFMKTVFESLYGIYITNVNIMLLEDQHPVLYTYFPFAPNKCHSPDPEYLTSFKGIESYANFTLNRKLFPIKVANMHGCNLTILTWEYLPYMKLEFNVATGKLRLDGIEGSLITLLSERMNFSLTIKEAKTKDRGVVYPNQTATGVSKMMINKEANITIVCYLYSKARAEVMLPSRSYLGLSFYLAIPHGRALNPFERLMKPFHYIIWSCFSSSLIFAIVFVCLIRFMGKTQLQDFLLGPNNRTPLLNLLLTLFGGVIYRSLPYRNFARYILTLWIIYTMVLRTAYLAELFKILQDGNSRKTMSTLKDVVEQNCTVYAFPAVVEVLKSLDSHMNIRHLDGKNTPQKILERLTDPTNKENIAVCLYDFSLRWYNQVNPSRRVQVLPQRLMTSPIVFFMPAHSYLSFQTGELIFQMLQSGITKRLESFFLHTTLSGSLAEDEHSMLSLNQLSAVFWIYAALLLLSVIIFVVELCSKKSKRMRNVIKSLSK</sequence>
<dbReference type="SUPFAM" id="SSF53850">
    <property type="entry name" value="Periplasmic binding protein-like II"/>
    <property type="match status" value="1"/>
</dbReference>
<evidence type="ECO:0000256" key="6">
    <source>
        <dbReference type="ARBA" id="ARBA00023136"/>
    </source>
</evidence>
<evidence type="ECO:0000256" key="7">
    <source>
        <dbReference type="ARBA" id="ARBA00023170"/>
    </source>
</evidence>
<dbReference type="InterPro" id="IPR052192">
    <property type="entry name" value="Insect_Ionotropic_Sensory_Rcpt"/>
</dbReference>
<dbReference type="Gene3D" id="1.10.287.70">
    <property type="match status" value="1"/>
</dbReference>
<feature type="transmembrane region" description="Helical" evidence="9">
    <location>
        <begin position="420"/>
        <end position="443"/>
    </location>
</feature>
<feature type="domain" description="Putative ionotropic receptor ligand binding" evidence="11">
    <location>
        <begin position="106"/>
        <end position="225"/>
    </location>
</feature>
<dbReference type="InterPro" id="IPR001320">
    <property type="entry name" value="Iontro_rcpt_C"/>
</dbReference>
<organism evidence="12 13">
    <name type="scientific">Stomoxys calcitrans</name>
    <name type="common">Stable fly</name>
    <name type="synonym">Conops calcitrans</name>
    <dbReference type="NCBI Taxonomy" id="35570"/>
    <lineage>
        <taxon>Eukaryota</taxon>
        <taxon>Metazoa</taxon>
        <taxon>Ecdysozoa</taxon>
        <taxon>Arthropoda</taxon>
        <taxon>Hexapoda</taxon>
        <taxon>Insecta</taxon>
        <taxon>Pterygota</taxon>
        <taxon>Neoptera</taxon>
        <taxon>Endopterygota</taxon>
        <taxon>Diptera</taxon>
        <taxon>Brachycera</taxon>
        <taxon>Muscomorpha</taxon>
        <taxon>Muscoidea</taxon>
        <taxon>Muscidae</taxon>
        <taxon>Stomoxys</taxon>
    </lineage>
</organism>
<comment type="similarity">
    <text evidence="2">Belongs to the glutamate-gated ion channel (TC 1.A.10.1) family.</text>
</comment>
<reference evidence="12" key="1">
    <citation type="submission" date="2020-05" db="UniProtKB">
        <authorList>
            <consortium name="EnsemblMetazoa"/>
        </authorList>
    </citation>
    <scope>IDENTIFICATION</scope>
    <source>
        <strain evidence="12">USDA</strain>
    </source>
</reference>
<dbReference type="GO" id="GO:0050907">
    <property type="term" value="P:detection of chemical stimulus involved in sensory perception"/>
    <property type="evidence" value="ECO:0007669"/>
    <property type="project" value="UniProtKB-ARBA"/>
</dbReference>
<dbReference type="GO" id="GO:0015276">
    <property type="term" value="F:ligand-gated monoatomic ion channel activity"/>
    <property type="evidence" value="ECO:0007669"/>
    <property type="project" value="InterPro"/>
</dbReference>
<evidence type="ECO:0000313" key="12">
    <source>
        <dbReference type="EnsemblMetazoa" id="SCAU012873-PA"/>
    </source>
</evidence>
<dbReference type="Pfam" id="PF00060">
    <property type="entry name" value="Lig_chan"/>
    <property type="match status" value="1"/>
</dbReference>
<accession>A0A1I8Q106</accession>
<evidence type="ECO:0000256" key="2">
    <source>
        <dbReference type="ARBA" id="ARBA00008685"/>
    </source>
</evidence>
<gene>
    <name evidence="12" type="primary">106092343</name>
</gene>
<evidence type="ECO:0000256" key="9">
    <source>
        <dbReference type="SAM" id="Phobius"/>
    </source>
</evidence>
<keyword evidence="13" id="KW-1185">Reference proteome</keyword>
<dbReference type="InterPro" id="IPR056198">
    <property type="entry name" value="LBD_receptor"/>
</dbReference>
<evidence type="ECO:0000256" key="1">
    <source>
        <dbReference type="ARBA" id="ARBA00004651"/>
    </source>
</evidence>
<feature type="transmembrane region" description="Helical" evidence="9">
    <location>
        <begin position="603"/>
        <end position="624"/>
    </location>
</feature>
<proteinExistence type="inferred from homology"/>
<evidence type="ECO:0000313" key="13">
    <source>
        <dbReference type="Proteomes" id="UP000095300"/>
    </source>
</evidence>
<evidence type="ECO:0000259" key="10">
    <source>
        <dbReference type="Pfam" id="PF00060"/>
    </source>
</evidence>